<keyword evidence="8" id="KW-1185">Reference proteome</keyword>
<evidence type="ECO:0000256" key="2">
    <source>
        <dbReference type="ARBA" id="ARBA00012274"/>
    </source>
</evidence>
<comment type="caution">
    <text evidence="7">The sequence shown here is derived from an EMBL/GenBank/DDBJ whole genome shotgun (WGS) entry which is preliminary data.</text>
</comment>
<keyword evidence="4" id="KW-0547">Nucleotide-binding</keyword>
<proteinExistence type="inferred from homology"/>
<dbReference type="RefSeq" id="WP_007492537.1">
    <property type="nucleotide sequence ID" value="NZ_KN174163.1"/>
</dbReference>
<reference evidence="7 8" key="1">
    <citation type="submission" date="2011-08" db="EMBL/GenBank/DDBJ databases">
        <title>The Genome Sequence of Clostridium orbiscindens 1_3_50AFAA.</title>
        <authorList>
            <consortium name="The Broad Institute Genome Sequencing Platform"/>
            <person name="Earl A."/>
            <person name="Ward D."/>
            <person name="Feldgarden M."/>
            <person name="Gevers D."/>
            <person name="Daigneault M."/>
            <person name="Strauss J."/>
            <person name="Allen-Vercoe E."/>
            <person name="Young S.K."/>
            <person name="Zeng Q."/>
            <person name="Gargeya S."/>
            <person name="Fitzgerald M."/>
            <person name="Haas B."/>
            <person name="Abouelleil A."/>
            <person name="Alvarado L."/>
            <person name="Arachchi H.M."/>
            <person name="Berlin A."/>
            <person name="Brown A."/>
            <person name="Chapman S.B."/>
            <person name="Chen Z."/>
            <person name="Dunbar C."/>
            <person name="Freedman E."/>
            <person name="Gearin G."/>
            <person name="Gellesch M."/>
            <person name="Goldberg J."/>
            <person name="Griggs A."/>
            <person name="Gujja S."/>
            <person name="Heiman D."/>
            <person name="Howarth C."/>
            <person name="Larson L."/>
            <person name="Lui A."/>
            <person name="MacDonald P.J.P."/>
            <person name="Montmayeur A."/>
            <person name="Murphy C."/>
            <person name="Neiman D."/>
            <person name="Pearson M."/>
            <person name="Priest M."/>
            <person name="Roberts A."/>
            <person name="Saif S."/>
            <person name="Shea T."/>
            <person name="Shenoy N."/>
            <person name="Sisk P."/>
            <person name="Stolte C."/>
            <person name="Sykes S."/>
            <person name="Wortman J."/>
            <person name="Nusbaum C."/>
            <person name="Birren B."/>
        </authorList>
    </citation>
    <scope>NUCLEOTIDE SEQUENCE [LARGE SCALE GENOMIC DNA]</scope>
    <source>
        <strain evidence="7 8">1_3_50AFAA</strain>
    </source>
</reference>
<dbReference type="GO" id="GO:0000166">
    <property type="term" value="F:nucleotide binding"/>
    <property type="evidence" value="ECO:0007669"/>
    <property type="project" value="UniProtKB-KW"/>
</dbReference>
<comment type="similarity">
    <text evidence="1">Belongs to the ribonucleoside diphosphate reductase class-2 family.</text>
</comment>
<evidence type="ECO:0000256" key="4">
    <source>
        <dbReference type="ARBA" id="ARBA00022741"/>
    </source>
</evidence>
<dbReference type="GO" id="GO:0004748">
    <property type="term" value="F:ribonucleoside-diphosphate reductase activity, thioredoxin disulfide as acceptor"/>
    <property type="evidence" value="ECO:0007669"/>
    <property type="project" value="UniProtKB-EC"/>
</dbReference>
<evidence type="ECO:0000313" key="7">
    <source>
        <dbReference type="EMBL" id="KGF54882.1"/>
    </source>
</evidence>
<protein>
    <recommendedName>
        <fullName evidence="2">ribonucleoside-diphosphate reductase</fullName>
        <ecNumber evidence="2">1.17.4.1</ecNumber>
    </recommendedName>
</protein>
<dbReference type="InterPro" id="IPR024434">
    <property type="entry name" value="TSCPD_dom"/>
</dbReference>
<sequence>MIIDYQPRGVCSRRMTLEVEEGVIRSIRIQGGCDGNLQGISRLVEGMEVSEAIRRLDGIRCGGKPTSCPDQLAQALKQYKGE</sequence>
<dbReference type="GO" id="GO:0071897">
    <property type="term" value="P:DNA biosynthetic process"/>
    <property type="evidence" value="ECO:0007669"/>
    <property type="project" value="UniProtKB-KW"/>
</dbReference>
<accession>A0A096CJC5</accession>
<dbReference type="InterPro" id="IPR023806">
    <property type="entry name" value="CHP03905"/>
</dbReference>
<evidence type="ECO:0000259" key="6">
    <source>
        <dbReference type="Pfam" id="PF12637"/>
    </source>
</evidence>
<evidence type="ECO:0000313" key="8">
    <source>
        <dbReference type="Proteomes" id="UP000029585"/>
    </source>
</evidence>
<dbReference type="Proteomes" id="UP000029585">
    <property type="component" value="Unassembled WGS sequence"/>
</dbReference>
<feature type="domain" description="TSCPD" evidence="6">
    <location>
        <begin position="7"/>
        <end position="79"/>
    </location>
</feature>
<dbReference type="HOGENOM" id="CLU_176133_0_0_9"/>
<dbReference type="GeneID" id="63974557"/>
<dbReference type="EC" id="1.17.4.1" evidence="2"/>
<keyword evidence="3" id="KW-0237">DNA synthesis</keyword>
<name>A0A096CJC5_FLAPL</name>
<dbReference type="NCBIfam" id="TIGR03905">
    <property type="entry name" value="TIGR03905_4_Cys"/>
    <property type="match status" value="1"/>
</dbReference>
<dbReference type="eggNOG" id="ENOG5032YE7">
    <property type="taxonomic scope" value="Bacteria"/>
</dbReference>
<comment type="catalytic activity">
    <reaction evidence="5">
        <text>a 2'-deoxyribonucleoside 5'-diphosphate + [thioredoxin]-disulfide + H2O = a ribonucleoside 5'-diphosphate + [thioredoxin]-dithiol</text>
        <dbReference type="Rhea" id="RHEA:23252"/>
        <dbReference type="Rhea" id="RHEA-COMP:10698"/>
        <dbReference type="Rhea" id="RHEA-COMP:10700"/>
        <dbReference type="ChEBI" id="CHEBI:15377"/>
        <dbReference type="ChEBI" id="CHEBI:29950"/>
        <dbReference type="ChEBI" id="CHEBI:50058"/>
        <dbReference type="ChEBI" id="CHEBI:57930"/>
        <dbReference type="ChEBI" id="CHEBI:73316"/>
        <dbReference type="EC" id="1.17.4.1"/>
    </reaction>
</comment>
<dbReference type="Pfam" id="PF12637">
    <property type="entry name" value="TSCPD"/>
    <property type="match status" value="1"/>
</dbReference>
<evidence type="ECO:0000256" key="1">
    <source>
        <dbReference type="ARBA" id="ARBA00007405"/>
    </source>
</evidence>
<evidence type="ECO:0000256" key="5">
    <source>
        <dbReference type="ARBA" id="ARBA00047754"/>
    </source>
</evidence>
<organism evidence="7 8">
    <name type="scientific">Flavonifractor plautii 1_3_50AFAA</name>
    <dbReference type="NCBI Taxonomy" id="742738"/>
    <lineage>
        <taxon>Bacteria</taxon>
        <taxon>Bacillati</taxon>
        <taxon>Bacillota</taxon>
        <taxon>Clostridia</taxon>
        <taxon>Eubacteriales</taxon>
        <taxon>Oscillospiraceae</taxon>
        <taxon>Flavonifractor</taxon>
    </lineage>
</organism>
<dbReference type="PATRIC" id="fig|742738.3.peg.2505"/>
<evidence type="ECO:0000256" key="3">
    <source>
        <dbReference type="ARBA" id="ARBA00022634"/>
    </source>
</evidence>
<dbReference type="AlphaFoldDB" id="A0A096CJC5"/>
<gene>
    <name evidence="7" type="ORF">HMPREF9460_02437</name>
</gene>
<dbReference type="EMBL" id="ADLO01000076">
    <property type="protein sequence ID" value="KGF54882.1"/>
    <property type="molecule type" value="Genomic_DNA"/>
</dbReference>